<proteinExistence type="predicted"/>
<feature type="region of interest" description="Disordered" evidence="2">
    <location>
        <begin position="25"/>
        <end position="90"/>
    </location>
</feature>
<organism evidence="3 4">
    <name type="scientific">Monosporascus cannonballus</name>
    <dbReference type="NCBI Taxonomy" id="155416"/>
    <lineage>
        <taxon>Eukaryota</taxon>
        <taxon>Fungi</taxon>
        <taxon>Dikarya</taxon>
        <taxon>Ascomycota</taxon>
        <taxon>Pezizomycotina</taxon>
        <taxon>Sordariomycetes</taxon>
        <taxon>Xylariomycetidae</taxon>
        <taxon>Xylariales</taxon>
        <taxon>Xylariales incertae sedis</taxon>
        <taxon>Monosporascus</taxon>
    </lineage>
</organism>
<dbReference type="InterPro" id="IPR021858">
    <property type="entry name" value="Fun_TF"/>
</dbReference>
<gene>
    <name evidence="3" type="ORF">DL762_008620</name>
</gene>
<feature type="compositionally biased region" description="Basic and acidic residues" evidence="2">
    <location>
        <begin position="48"/>
        <end position="60"/>
    </location>
</feature>
<evidence type="ECO:0000313" key="3">
    <source>
        <dbReference type="EMBL" id="RYO78597.1"/>
    </source>
</evidence>
<name>A0ABY0GW05_9PEZI</name>
<dbReference type="Pfam" id="PF11951">
    <property type="entry name" value="Fungal_trans_2"/>
    <property type="match status" value="1"/>
</dbReference>
<protein>
    <recommendedName>
        <fullName evidence="5">Tachykinin family protein</fullName>
    </recommendedName>
</protein>
<comment type="caution">
    <text evidence="3">The sequence shown here is derived from an EMBL/GenBank/DDBJ whole genome shotgun (WGS) entry which is preliminary data.</text>
</comment>
<keyword evidence="4" id="KW-1185">Reference proteome</keyword>
<sequence length="618" mass="69327">MVSPQATEPGFQFITSINTIARNDETRRRVRSHARRQKLPNQTSTPFLKKEQGTQKERISKFRLGTSVSSHTRRKRPSSTENANTDVDVSEATPKWETTVIGKNLAITVARELPNFSLLRIETTPLTENLLKYCMTVCLSPQEKFVEKWFDRAGAPTYMNIHHSSFLATTFATNPDGDWMSSINVDNAATHAFMANVAAMHNSLANWADTTTIDFHRLQAVKSINERLNLEGKNIDTPVSDGVIVAVALLVNIESYIGSLAAAAAHLNGLRRMVELRGGILEGFDYSSLLQRTLAWADFSYATAANKSLVFPLIPKLAMSLGLKDRFMSRSMVANTEAIGLNDLSIQNREAIELFELLYSIADGINTFDWADPKNFTAERAQISDSIYLLEWRLCQLEDLIRSRQHSSTRAESLPVLMPSENNETWMETEPPTDVSNALIYASHLFLHLAIRGQPPAAYRHRALTEALMSSLCDTLMVLDLLSDPETHGSPESHHTTSSVGQVSTESWSTTTSETLDVSTWGAIKSDLHENILLWILSIGSCIRMPSSPADAPFMYRGILLGDHHEFFINTLTRYCRMRNILEKETLLATLKGIVWLDMWSENQLELVWQEIGGHIRI</sequence>
<reference evidence="3 4" key="1">
    <citation type="submission" date="2018-06" db="EMBL/GenBank/DDBJ databases">
        <title>Complete Genomes of Monosporascus.</title>
        <authorList>
            <person name="Robinson A.J."/>
            <person name="Natvig D.O."/>
        </authorList>
    </citation>
    <scope>NUCLEOTIDE SEQUENCE [LARGE SCALE GENOMIC DNA]</scope>
    <source>
        <strain evidence="3 4">CBS 609.92</strain>
    </source>
</reference>
<dbReference type="Proteomes" id="UP000294003">
    <property type="component" value="Unassembled WGS sequence"/>
</dbReference>
<evidence type="ECO:0008006" key="5">
    <source>
        <dbReference type="Google" id="ProtNLM"/>
    </source>
</evidence>
<dbReference type="PANTHER" id="PTHR37540:SF5">
    <property type="entry name" value="TRANSCRIPTION FACTOR DOMAIN-CONTAINING PROTEIN"/>
    <property type="match status" value="1"/>
</dbReference>
<dbReference type="PANTHER" id="PTHR37540">
    <property type="entry name" value="TRANSCRIPTION FACTOR (ACR-2), PUTATIVE-RELATED-RELATED"/>
    <property type="match status" value="1"/>
</dbReference>
<evidence type="ECO:0000313" key="4">
    <source>
        <dbReference type="Proteomes" id="UP000294003"/>
    </source>
</evidence>
<evidence type="ECO:0000256" key="1">
    <source>
        <dbReference type="ARBA" id="ARBA00023242"/>
    </source>
</evidence>
<dbReference type="EMBL" id="QJNS01000373">
    <property type="protein sequence ID" value="RYO78597.1"/>
    <property type="molecule type" value="Genomic_DNA"/>
</dbReference>
<accession>A0ABY0GW05</accession>
<feature type="compositionally biased region" description="Basic residues" evidence="2">
    <location>
        <begin position="28"/>
        <end position="38"/>
    </location>
</feature>
<evidence type="ECO:0000256" key="2">
    <source>
        <dbReference type="SAM" id="MobiDB-lite"/>
    </source>
</evidence>
<keyword evidence="1" id="KW-0539">Nucleus</keyword>
<feature type="region of interest" description="Disordered" evidence="2">
    <location>
        <begin position="487"/>
        <end position="508"/>
    </location>
</feature>